<dbReference type="Proteomes" id="UP000199322">
    <property type="component" value="Unassembled WGS sequence"/>
</dbReference>
<dbReference type="InterPro" id="IPR045497">
    <property type="entry name" value="DUF6438"/>
</dbReference>
<evidence type="ECO:0000259" key="1">
    <source>
        <dbReference type="Pfam" id="PF20033"/>
    </source>
</evidence>
<dbReference type="AlphaFoldDB" id="A0A1G6MNH8"/>
<feature type="domain" description="DUF6438" evidence="1">
    <location>
        <begin position="9"/>
        <end position="118"/>
    </location>
</feature>
<dbReference type="EMBL" id="FMYV01000005">
    <property type="protein sequence ID" value="SDC56767.1"/>
    <property type="molecule type" value="Genomic_DNA"/>
</dbReference>
<accession>A0A1G6MNH8</accession>
<dbReference type="RefSeq" id="WP_091403849.1">
    <property type="nucleotide sequence ID" value="NZ_FMYV01000005.1"/>
</dbReference>
<gene>
    <name evidence="2" type="ORF">SAMN04488588_1312</name>
</gene>
<organism evidence="2 3">
    <name type="scientific">Geotoga petraea</name>
    <dbReference type="NCBI Taxonomy" id="28234"/>
    <lineage>
        <taxon>Bacteria</taxon>
        <taxon>Thermotogati</taxon>
        <taxon>Thermotogota</taxon>
        <taxon>Thermotogae</taxon>
        <taxon>Petrotogales</taxon>
        <taxon>Petrotogaceae</taxon>
        <taxon>Geotoga</taxon>
    </lineage>
</organism>
<evidence type="ECO:0000313" key="2">
    <source>
        <dbReference type="EMBL" id="SDC56767.1"/>
    </source>
</evidence>
<keyword evidence="3" id="KW-1185">Reference proteome</keyword>
<name>A0A1G6MNH8_9BACT</name>
<dbReference type="STRING" id="28234.SAMN04488588_1312"/>
<reference evidence="2 3" key="1">
    <citation type="submission" date="2016-10" db="EMBL/GenBank/DDBJ databases">
        <authorList>
            <person name="de Groot N.N."/>
        </authorList>
    </citation>
    <scope>NUCLEOTIDE SEQUENCE [LARGE SCALE GENOMIC DNA]</scope>
    <source>
        <strain evidence="2 3">WG14</strain>
    </source>
</reference>
<protein>
    <recommendedName>
        <fullName evidence="1">DUF6438 domain-containing protein</fullName>
    </recommendedName>
</protein>
<dbReference type="Pfam" id="PF20033">
    <property type="entry name" value="DUF6438"/>
    <property type="match status" value="1"/>
</dbReference>
<evidence type="ECO:0000313" key="3">
    <source>
        <dbReference type="Proteomes" id="UP000199322"/>
    </source>
</evidence>
<proteinExistence type="predicted"/>
<sequence>MGYFDDVVRIDFEIGGFFGGFETYTINFKTKQACLYERIKDKYTKTKDLSDEKIKKIKNKLEKFDIENWEDSYVEPEICDGEEWGLDILFKSKIKRKIYGHMRYPDNFDKVENFFKNIIK</sequence>